<protein>
    <recommendedName>
        <fullName evidence="3">Tail fiber protein</fullName>
    </recommendedName>
</protein>
<dbReference type="InterPro" id="IPR005068">
    <property type="entry name" value="Phage_lambda_Stf-r2"/>
</dbReference>
<keyword evidence="2" id="KW-1185">Reference proteome</keyword>
<name>A0A7C8HGC1_9FIRM</name>
<dbReference type="RefSeq" id="WP_158740464.1">
    <property type="nucleotide sequence ID" value="NZ_WSLF01000007.1"/>
</dbReference>
<proteinExistence type="predicted"/>
<evidence type="ECO:0008006" key="3">
    <source>
        <dbReference type="Google" id="ProtNLM"/>
    </source>
</evidence>
<accession>A0A7C8HGC1</accession>
<dbReference type="Proteomes" id="UP000483018">
    <property type="component" value="Unassembled WGS sequence"/>
</dbReference>
<reference evidence="1 2" key="1">
    <citation type="submission" date="2019-12" db="EMBL/GenBank/DDBJ databases">
        <title>Defluviitalea raffinosedens, isolated from a biogas fermenter, genome sequencing and characterization.</title>
        <authorList>
            <person name="Rettenmaier R."/>
            <person name="Schneider M."/>
            <person name="Neuhaus K."/>
            <person name="Liebl W."/>
            <person name="Zverlov V."/>
        </authorList>
    </citation>
    <scope>NUCLEOTIDE SEQUENCE [LARGE SCALE GENOMIC DNA]</scope>
    <source>
        <strain evidence="1 2">249c-K6</strain>
    </source>
</reference>
<dbReference type="GO" id="GO:0019062">
    <property type="term" value="P:virion attachment to host cell"/>
    <property type="evidence" value="ECO:0007669"/>
    <property type="project" value="InterPro"/>
</dbReference>
<dbReference type="GO" id="GO:0046718">
    <property type="term" value="P:symbiont entry into host cell"/>
    <property type="evidence" value="ECO:0007669"/>
    <property type="project" value="InterPro"/>
</dbReference>
<comment type="caution">
    <text evidence="1">The sequence shown here is derived from an EMBL/GenBank/DDBJ whole genome shotgun (WGS) entry which is preliminary data.</text>
</comment>
<dbReference type="Pfam" id="PF03406">
    <property type="entry name" value="Phage_fiber_2"/>
    <property type="match status" value="1"/>
</dbReference>
<evidence type="ECO:0000313" key="2">
    <source>
        <dbReference type="Proteomes" id="UP000483018"/>
    </source>
</evidence>
<sequence>MATYTKNYNLVKPAQEDFYNVDDFNNNADKIDEALGNKVDKVEGKGLSTEDFTTEHKNALQNLSQGSISKSIFTAANQFLVSSGVGQVVAKTIADIKILLGLGSAAYKDSGSFANSQHSHLASDLPSASTSAKGIVQLSTSTSSTSTTLAATASAVKAAYDKATNHTHSISNLTDLRVSNGKLEYLVNGTWKEASGLININNNNLKRLNNGSISGKGWIVSVTGTLDIKIGANPYTATGINAYEIFIDDGRSEYIEISKDEEGTGLLSPIRFEKGVRCGQYVYVGYILD</sequence>
<dbReference type="OrthoDB" id="2068559at2"/>
<organism evidence="1 2">
    <name type="scientific">Defluviitalea raffinosedens</name>
    <dbReference type="NCBI Taxonomy" id="1450156"/>
    <lineage>
        <taxon>Bacteria</taxon>
        <taxon>Bacillati</taxon>
        <taxon>Bacillota</taxon>
        <taxon>Clostridia</taxon>
        <taxon>Lachnospirales</taxon>
        <taxon>Defluviitaleaceae</taxon>
        <taxon>Defluviitalea</taxon>
    </lineage>
</organism>
<evidence type="ECO:0000313" key="1">
    <source>
        <dbReference type="EMBL" id="KAE9633705.1"/>
    </source>
</evidence>
<dbReference type="AlphaFoldDB" id="A0A7C8HGC1"/>
<gene>
    <name evidence="1" type="ORF">GND95_08600</name>
</gene>
<dbReference type="EMBL" id="WSLF01000007">
    <property type="protein sequence ID" value="KAE9633705.1"/>
    <property type="molecule type" value="Genomic_DNA"/>
</dbReference>